<accession>A0A1H4BHU4</accession>
<organism evidence="1 2">
    <name type="scientific">Eubacterium aggregans</name>
    <dbReference type="NCBI Taxonomy" id="81409"/>
    <lineage>
        <taxon>Bacteria</taxon>
        <taxon>Bacillati</taxon>
        <taxon>Bacillota</taxon>
        <taxon>Clostridia</taxon>
        <taxon>Eubacteriales</taxon>
        <taxon>Eubacteriaceae</taxon>
        <taxon>Eubacterium</taxon>
    </lineage>
</organism>
<protein>
    <submittedName>
        <fullName evidence="1">Uncharacterized protein</fullName>
    </submittedName>
</protein>
<gene>
    <name evidence="1" type="ORF">SAMN04515656_11190</name>
</gene>
<dbReference type="AlphaFoldDB" id="A0A1H4BHU4"/>
<name>A0A1H4BHU4_9FIRM</name>
<evidence type="ECO:0000313" key="2">
    <source>
        <dbReference type="Proteomes" id="UP000199394"/>
    </source>
</evidence>
<proteinExistence type="predicted"/>
<keyword evidence="2" id="KW-1185">Reference proteome</keyword>
<dbReference type="EMBL" id="FNRK01000011">
    <property type="protein sequence ID" value="SEA47785.1"/>
    <property type="molecule type" value="Genomic_DNA"/>
</dbReference>
<sequence length="55" mass="6099">MLSLRLLTDSDMECYRKCCTLSNTHKSAPMQTYVKDMSASPLFANAAAAILWLSV</sequence>
<evidence type="ECO:0000313" key="1">
    <source>
        <dbReference type="EMBL" id="SEA47785.1"/>
    </source>
</evidence>
<reference evidence="1 2" key="1">
    <citation type="submission" date="2016-10" db="EMBL/GenBank/DDBJ databases">
        <authorList>
            <person name="de Groot N.N."/>
        </authorList>
    </citation>
    <scope>NUCLEOTIDE SEQUENCE [LARGE SCALE GENOMIC DNA]</scope>
    <source>
        <strain evidence="1 2">SR12</strain>
    </source>
</reference>
<dbReference type="STRING" id="81409.SAMN04515656_11190"/>
<dbReference type="Proteomes" id="UP000199394">
    <property type="component" value="Unassembled WGS sequence"/>
</dbReference>